<dbReference type="GO" id="GO:0006351">
    <property type="term" value="P:DNA-templated transcription"/>
    <property type="evidence" value="ECO:0007669"/>
    <property type="project" value="TreeGrafter"/>
</dbReference>
<gene>
    <name evidence="6" type="ORF">SAMN07250955_11014</name>
</gene>
<dbReference type="OrthoDB" id="9812435at2"/>
<evidence type="ECO:0000256" key="2">
    <source>
        <dbReference type="ARBA" id="ARBA00023015"/>
    </source>
</evidence>
<dbReference type="InterPro" id="IPR005119">
    <property type="entry name" value="LysR_subst-bd"/>
</dbReference>
<evidence type="ECO:0000259" key="5">
    <source>
        <dbReference type="PROSITE" id="PS50931"/>
    </source>
</evidence>
<feature type="domain" description="HTH lysR-type" evidence="5">
    <location>
        <begin position="10"/>
        <end position="62"/>
    </location>
</feature>
<dbReference type="InterPro" id="IPR036390">
    <property type="entry name" value="WH_DNA-bd_sf"/>
</dbReference>
<dbReference type="Proteomes" id="UP000197065">
    <property type="component" value="Unassembled WGS sequence"/>
</dbReference>
<keyword evidence="2" id="KW-0805">Transcription regulation</keyword>
<evidence type="ECO:0000256" key="4">
    <source>
        <dbReference type="ARBA" id="ARBA00023163"/>
    </source>
</evidence>
<dbReference type="GO" id="GO:0043565">
    <property type="term" value="F:sequence-specific DNA binding"/>
    <property type="evidence" value="ECO:0007669"/>
    <property type="project" value="TreeGrafter"/>
</dbReference>
<reference evidence="6 7" key="1">
    <citation type="submission" date="2017-06" db="EMBL/GenBank/DDBJ databases">
        <authorList>
            <person name="Kim H.J."/>
            <person name="Triplett B.A."/>
        </authorList>
    </citation>
    <scope>NUCLEOTIDE SEQUENCE [LARGE SCALE GENOMIC DNA]</scope>
    <source>
        <strain evidence="6 7">B29T1</strain>
    </source>
</reference>
<dbReference type="SUPFAM" id="SSF46785">
    <property type="entry name" value="Winged helix' DNA-binding domain"/>
    <property type="match status" value="1"/>
</dbReference>
<evidence type="ECO:0000313" key="7">
    <source>
        <dbReference type="Proteomes" id="UP000197065"/>
    </source>
</evidence>
<dbReference type="FunFam" id="3.40.190.290:FF:000001">
    <property type="entry name" value="Transcriptional regulator, LysR family"/>
    <property type="match status" value="1"/>
</dbReference>
<proteinExistence type="inferred from homology"/>
<dbReference type="Pfam" id="PF00126">
    <property type="entry name" value="HTH_1"/>
    <property type="match status" value="1"/>
</dbReference>
<keyword evidence="7" id="KW-1185">Reference proteome</keyword>
<dbReference type="PANTHER" id="PTHR30537">
    <property type="entry name" value="HTH-TYPE TRANSCRIPTIONAL REGULATOR"/>
    <property type="match status" value="1"/>
</dbReference>
<accession>A0A212RK87</accession>
<protein>
    <submittedName>
        <fullName evidence="6">Transcriptional regulator, LysR family</fullName>
    </submittedName>
</protein>
<evidence type="ECO:0000256" key="1">
    <source>
        <dbReference type="ARBA" id="ARBA00009437"/>
    </source>
</evidence>
<keyword evidence="4" id="KW-0804">Transcription</keyword>
<dbReference type="EMBL" id="FYEH01000010">
    <property type="protein sequence ID" value="SNB72866.1"/>
    <property type="molecule type" value="Genomic_DNA"/>
</dbReference>
<dbReference type="InterPro" id="IPR058163">
    <property type="entry name" value="LysR-type_TF_proteobact-type"/>
</dbReference>
<dbReference type="FunFam" id="1.10.10.10:FF:000001">
    <property type="entry name" value="LysR family transcriptional regulator"/>
    <property type="match status" value="1"/>
</dbReference>
<dbReference type="PROSITE" id="PS50931">
    <property type="entry name" value="HTH_LYSR"/>
    <property type="match status" value="1"/>
</dbReference>
<evidence type="ECO:0000313" key="6">
    <source>
        <dbReference type="EMBL" id="SNB72866.1"/>
    </source>
</evidence>
<dbReference type="PANTHER" id="PTHR30537:SF5">
    <property type="entry name" value="HTH-TYPE TRANSCRIPTIONAL ACTIVATOR TTDR-RELATED"/>
    <property type="match status" value="1"/>
</dbReference>
<evidence type="ECO:0000256" key="3">
    <source>
        <dbReference type="ARBA" id="ARBA00023125"/>
    </source>
</evidence>
<dbReference type="Gene3D" id="1.10.10.10">
    <property type="entry name" value="Winged helix-like DNA-binding domain superfamily/Winged helix DNA-binding domain"/>
    <property type="match status" value="1"/>
</dbReference>
<keyword evidence="3" id="KW-0238">DNA-binding</keyword>
<dbReference type="InterPro" id="IPR000847">
    <property type="entry name" value="LysR_HTH_N"/>
</dbReference>
<organism evidence="6 7">
    <name type="scientific">Arboricoccus pini</name>
    <dbReference type="NCBI Taxonomy" id="1963835"/>
    <lineage>
        <taxon>Bacteria</taxon>
        <taxon>Pseudomonadati</taxon>
        <taxon>Pseudomonadota</taxon>
        <taxon>Alphaproteobacteria</taxon>
        <taxon>Geminicoccales</taxon>
        <taxon>Geminicoccaceae</taxon>
        <taxon>Arboricoccus</taxon>
    </lineage>
</organism>
<dbReference type="InterPro" id="IPR036388">
    <property type="entry name" value="WH-like_DNA-bd_sf"/>
</dbReference>
<name>A0A212RK87_9PROT</name>
<dbReference type="CDD" id="cd08422">
    <property type="entry name" value="PBP2_CrgA_like"/>
    <property type="match status" value="1"/>
</dbReference>
<dbReference type="RefSeq" id="WP_088562097.1">
    <property type="nucleotide sequence ID" value="NZ_FYEH01000010.1"/>
</dbReference>
<sequence length="315" mass="34435">MQQLADIETLEAFVALAECSSFARAGRRLGRDPTIVSRRLQALESRLGVRLAERSTRRVTLTEAGRSYLDRIRPLLRELAAADRDAASFARGQPRGHLRLSLPTSFGRMWLSPMIAAFLQAHPGVTIEAVLSNRFVDLIGEGFDLAVRLGVLPDSRLVARRLLGRGRLVCAAPDYLARAPALKTPADLRQHACLCYTGKANPTAWEFLDAEERLVTVPIDGALASDDAEILVDAAVAGLGLVYATEWLVARQLASGLLVRVLTDWRIADEGAIYVVTPSLGGLPTKTRAFSDWLAGRFQPDPPWAPARLRDLADH</sequence>
<dbReference type="GO" id="GO:0003700">
    <property type="term" value="F:DNA-binding transcription factor activity"/>
    <property type="evidence" value="ECO:0007669"/>
    <property type="project" value="InterPro"/>
</dbReference>
<comment type="similarity">
    <text evidence="1">Belongs to the LysR transcriptional regulatory family.</text>
</comment>
<dbReference type="Pfam" id="PF03466">
    <property type="entry name" value="LysR_substrate"/>
    <property type="match status" value="1"/>
</dbReference>
<dbReference type="SUPFAM" id="SSF53850">
    <property type="entry name" value="Periplasmic binding protein-like II"/>
    <property type="match status" value="1"/>
</dbReference>
<dbReference type="Gene3D" id="3.40.190.290">
    <property type="match status" value="1"/>
</dbReference>
<dbReference type="AlphaFoldDB" id="A0A212RK87"/>